<keyword evidence="3" id="KW-0282">Flagellum</keyword>
<evidence type="ECO:0000256" key="1">
    <source>
        <dbReference type="SAM" id="MobiDB-lite"/>
    </source>
</evidence>
<dbReference type="EMBL" id="DACTUL010000011">
    <property type="protein sequence ID" value="HAT6344098.1"/>
    <property type="molecule type" value="Genomic_DNA"/>
</dbReference>
<keyword evidence="3" id="KW-0969">Cilium</keyword>
<gene>
    <name evidence="3" type="ORF">JAJ28_001819</name>
</gene>
<comment type="caution">
    <text evidence="3">The sequence shown here is derived from an EMBL/GenBank/DDBJ whole genome shotgun (WGS) entry which is preliminary data.</text>
</comment>
<dbReference type="Proteomes" id="UP000859505">
    <property type="component" value="Unassembled WGS sequence"/>
</dbReference>
<reference evidence="3" key="1">
    <citation type="journal article" date="2018" name="Genome Biol.">
        <title>SKESA: strategic k-mer extension for scrupulous assemblies.</title>
        <authorList>
            <person name="Souvorov A."/>
            <person name="Agarwala R."/>
            <person name="Lipman D.J."/>
        </authorList>
    </citation>
    <scope>NUCLEOTIDE SEQUENCE</scope>
    <source>
        <strain evidence="3">OLC2673_Aeromonas</strain>
    </source>
</reference>
<feature type="region of interest" description="Disordered" evidence="1">
    <location>
        <begin position="52"/>
        <end position="72"/>
    </location>
</feature>
<evidence type="ECO:0000313" key="3">
    <source>
        <dbReference type="EMBL" id="HAT6344098.1"/>
    </source>
</evidence>
<dbReference type="Pfam" id="PF02120">
    <property type="entry name" value="Flg_hook"/>
    <property type="match status" value="1"/>
</dbReference>
<dbReference type="InterPro" id="IPR052563">
    <property type="entry name" value="FliK"/>
</dbReference>
<dbReference type="CDD" id="cd17470">
    <property type="entry name" value="T3SS_Flik_C"/>
    <property type="match status" value="1"/>
</dbReference>
<feature type="domain" description="Flagellar hook-length control protein-like C-terminal" evidence="2">
    <location>
        <begin position="243"/>
        <end position="325"/>
    </location>
</feature>
<sequence>MIQFPGLDGLAVLDSAGFSRLSRQPDGQGDTYQPLDLPFMEELAALPLPVETIDEKESDVTDEQRDDATEQLDSFSNLPPVFLLTDDAARLSMLRQAQPVAATTGGGVESVRPDGSSAVSAVLRSLSAYGRSDYNKVAGETAGPRSENQVFASSTDASNRMGTQPAGQTMDPVLRDKVIASVQPLLAIDGVGERESTFADVKGVISNQAPVTAPKSAEYQWAPVKLADNPAQWGQQLMDVLKDKVELQVNQQIKQAHIRLDPPELGRLELTVRLEGDRLNVQLNVTNPAVREALIQSMERLRMSLAPHHAGGVEVNVGQGGEQERQGKWQQQQIMAGRRQWQEEFEPADGSGRDWLNTLV</sequence>
<dbReference type="Gene3D" id="3.30.750.140">
    <property type="match status" value="1"/>
</dbReference>
<dbReference type="InterPro" id="IPR038610">
    <property type="entry name" value="FliK-like_C_sf"/>
</dbReference>
<evidence type="ECO:0000259" key="2">
    <source>
        <dbReference type="Pfam" id="PF02120"/>
    </source>
</evidence>
<dbReference type="AlphaFoldDB" id="A0AAD3UAI6"/>
<feature type="compositionally biased region" description="Basic and acidic residues" evidence="1">
    <location>
        <begin position="53"/>
        <end position="68"/>
    </location>
</feature>
<evidence type="ECO:0000313" key="4">
    <source>
        <dbReference type="Proteomes" id="UP000859505"/>
    </source>
</evidence>
<keyword evidence="3" id="KW-0966">Cell projection</keyword>
<name>A0AAD3UAI6_AERHY</name>
<dbReference type="PANTHER" id="PTHR37533:SF2">
    <property type="entry name" value="FLAGELLAR HOOK-LENGTH CONTROL PROTEIN"/>
    <property type="match status" value="1"/>
</dbReference>
<accession>A0AAD3UAI6</accession>
<protein>
    <submittedName>
        <fullName evidence="3">Flagellar hook-length control protein FliK</fullName>
    </submittedName>
</protein>
<organism evidence="3 4">
    <name type="scientific">Aeromonas hydrophila</name>
    <dbReference type="NCBI Taxonomy" id="644"/>
    <lineage>
        <taxon>Bacteria</taxon>
        <taxon>Pseudomonadati</taxon>
        <taxon>Pseudomonadota</taxon>
        <taxon>Gammaproteobacteria</taxon>
        <taxon>Aeromonadales</taxon>
        <taxon>Aeromonadaceae</taxon>
        <taxon>Aeromonas</taxon>
    </lineage>
</organism>
<dbReference type="PANTHER" id="PTHR37533">
    <property type="entry name" value="FLAGELLAR HOOK-LENGTH CONTROL PROTEIN"/>
    <property type="match status" value="1"/>
</dbReference>
<proteinExistence type="predicted"/>
<reference evidence="3" key="2">
    <citation type="submission" date="2020-01" db="EMBL/GenBank/DDBJ databases">
        <authorList>
            <consortium name="NCBI Pathogen Detection Project"/>
        </authorList>
    </citation>
    <scope>NUCLEOTIDE SEQUENCE</scope>
    <source>
        <strain evidence="3">OLC2673_Aeromonas</strain>
    </source>
</reference>
<dbReference type="InterPro" id="IPR021136">
    <property type="entry name" value="Flagellar_hook_control-like_C"/>
</dbReference>